<evidence type="ECO:0000313" key="10">
    <source>
        <dbReference type="EMBL" id="RXK56692.1"/>
    </source>
</evidence>
<evidence type="ECO:0000256" key="6">
    <source>
        <dbReference type="ARBA" id="ARBA00022670"/>
    </source>
</evidence>
<dbReference type="Pfam" id="PF02073">
    <property type="entry name" value="Peptidase_M29"/>
    <property type="match status" value="1"/>
</dbReference>
<protein>
    <submittedName>
        <fullName evidence="10">Aminopeptidase</fullName>
    </submittedName>
</protein>
<dbReference type="GO" id="GO:0006508">
    <property type="term" value="P:proteolysis"/>
    <property type="evidence" value="ECO:0007669"/>
    <property type="project" value="UniProtKB-KW"/>
</dbReference>
<dbReference type="OrthoDB" id="9803993at2"/>
<evidence type="ECO:0000256" key="8">
    <source>
        <dbReference type="ARBA" id="ARBA00022801"/>
    </source>
</evidence>
<dbReference type="InterPro" id="IPR035097">
    <property type="entry name" value="M29_N-terminal"/>
</dbReference>
<keyword evidence="6" id="KW-0645">Protease</keyword>
<dbReference type="EMBL" id="SDHX01000001">
    <property type="protein sequence ID" value="RXK56692.1"/>
    <property type="molecule type" value="Genomic_DNA"/>
</dbReference>
<dbReference type="InterPro" id="IPR052170">
    <property type="entry name" value="M29_Exopeptidase"/>
</dbReference>
<evidence type="ECO:0000256" key="5">
    <source>
        <dbReference type="ARBA" id="ARBA00022438"/>
    </source>
</evidence>
<evidence type="ECO:0000313" key="11">
    <source>
        <dbReference type="Proteomes" id="UP000290218"/>
    </source>
</evidence>
<keyword evidence="8" id="KW-0378">Hydrolase</keyword>
<accession>A0A4Q1CCP7</accession>
<evidence type="ECO:0000256" key="4">
    <source>
        <dbReference type="ARBA" id="ARBA00008236"/>
    </source>
</evidence>
<organism evidence="10 11">
    <name type="scientific">Oleiharenicola lentus</name>
    <dbReference type="NCBI Taxonomy" id="2508720"/>
    <lineage>
        <taxon>Bacteria</taxon>
        <taxon>Pseudomonadati</taxon>
        <taxon>Verrucomicrobiota</taxon>
        <taxon>Opitutia</taxon>
        <taxon>Opitutales</taxon>
        <taxon>Opitutaceae</taxon>
        <taxon>Oleiharenicola</taxon>
    </lineage>
</organism>
<proteinExistence type="inferred from homology"/>
<evidence type="ECO:0000256" key="3">
    <source>
        <dbReference type="ARBA" id="ARBA00001947"/>
    </source>
</evidence>
<name>A0A4Q1CCP7_9BACT</name>
<dbReference type="Proteomes" id="UP000290218">
    <property type="component" value="Unassembled WGS sequence"/>
</dbReference>
<comment type="cofactor">
    <cofactor evidence="2">
        <name>Mg(2+)</name>
        <dbReference type="ChEBI" id="CHEBI:18420"/>
    </cofactor>
</comment>
<evidence type="ECO:0000256" key="9">
    <source>
        <dbReference type="ARBA" id="ARBA00023049"/>
    </source>
</evidence>
<dbReference type="PRINTS" id="PR00919">
    <property type="entry name" value="THERMOPTASE"/>
</dbReference>
<keyword evidence="7" id="KW-0479">Metal-binding</keyword>
<gene>
    <name evidence="10" type="ORF">ESB00_12725</name>
</gene>
<reference evidence="10 11" key="1">
    <citation type="submission" date="2019-01" db="EMBL/GenBank/DDBJ databases">
        <title>Lacunisphaera sp. strain TWA-58.</title>
        <authorList>
            <person name="Chen W.-M."/>
        </authorList>
    </citation>
    <scope>NUCLEOTIDE SEQUENCE [LARGE SCALE GENOMIC DNA]</scope>
    <source>
        <strain evidence="10 11">TWA-58</strain>
    </source>
</reference>
<dbReference type="GO" id="GO:0046872">
    <property type="term" value="F:metal ion binding"/>
    <property type="evidence" value="ECO:0007669"/>
    <property type="project" value="UniProtKB-KW"/>
</dbReference>
<dbReference type="Gene3D" id="3.40.1830.10">
    <property type="entry name" value="Thermophilic metalloprotease (M29)"/>
    <property type="match status" value="1"/>
</dbReference>
<dbReference type="PANTHER" id="PTHR34448">
    <property type="entry name" value="AMINOPEPTIDASE"/>
    <property type="match status" value="1"/>
</dbReference>
<keyword evidence="11" id="KW-1185">Reference proteome</keyword>
<comment type="similarity">
    <text evidence="4">Belongs to the peptidase M29 family.</text>
</comment>
<keyword evidence="5 10" id="KW-0031">Aminopeptidase</keyword>
<evidence type="ECO:0000256" key="1">
    <source>
        <dbReference type="ARBA" id="ARBA00001941"/>
    </source>
</evidence>
<dbReference type="GO" id="GO:0008237">
    <property type="term" value="F:metallopeptidase activity"/>
    <property type="evidence" value="ECO:0007669"/>
    <property type="project" value="UniProtKB-KW"/>
</dbReference>
<keyword evidence="9" id="KW-0482">Metalloprotease</keyword>
<sequence length="402" mass="44541">MPPPTDQCLQTLAQLVVRVGLNLQPGQPLLITDPYDLQGAHRGNAPLIEAIRAAAPGHPVEVIAADVDRLRYLVTTDHLRGFEKLVETNARRMKEHLAAGGAFLFLPGTHPRLLADQPAERLTQFDSLKWRHLAPLIRKLIRGATQWTLLPAPTQDWADLASPELPATERLPALWATVFQALRITTGNNGSTECRPTEAVIADWQSHLAALTRRRDELNAARHRRIRYIGMGTELTLKLPRSHAWCTARLVSKRGVPFVVNLPTEEVFTAPNRYSATGRIRLARPIAYGGAVIEGVELEFRRGRVTLATARANSDLLQRLLSTDDGADRIGEVALVPGRTGLVWGNRFHHHILLDENTTPHIALGDAYCFCTRSWVPPCFNLCVNSSQLHIDLPLDATVSLD</sequence>
<dbReference type="GO" id="GO:0004177">
    <property type="term" value="F:aminopeptidase activity"/>
    <property type="evidence" value="ECO:0007669"/>
    <property type="project" value="UniProtKB-KW"/>
</dbReference>
<dbReference type="SUPFAM" id="SSF144052">
    <property type="entry name" value="Thermophilic metalloprotease-like"/>
    <property type="match status" value="1"/>
</dbReference>
<comment type="caution">
    <text evidence="10">The sequence shown here is derived from an EMBL/GenBank/DDBJ whole genome shotgun (WGS) entry which is preliminary data.</text>
</comment>
<comment type="cofactor">
    <cofactor evidence="1">
        <name>Co(2+)</name>
        <dbReference type="ChEBI" id="CHEBI:48828"/>
    </cofactor>
</comment>
<evidence type="ECO:0000256" key="2">
    <source>
        <dbReference type="ARBA" id="ARBA00001946"/>
    </source>
</evidence>
<dbReference type="PANTHER" id="PTHR34448:SF3">
    <property type="entry name" value="AMINOPEPTIDASE AMPS"/>
    <property type="match status" value="1"/>
</dbReference>
<dbReference type="AlphaFoldDB" id="A0A4Q1CCP7"/>
<evidence type="ECO:0000256" key="7">
    <source>
        <dbReference type="ARBA" id="ARBA00022723"/>
    </source>
</evidence>
<dbReference type="RefSeq" id="WP_129048058.1">
    <property type="nucleotide sequence ID" value="NZ_SDHX01000001.1"/>
</dbReference>
<dbReference type="InterPro" id="IPR000787">
    <property type="entry name" value="Peptidase_M29"/>
</dbReference>
<comment type="cofactor">
    <cofactor evidence="3">
        <name>Zn(2+)</name>
        <dbReference type="ChEBI" id="CHEBI:29105"/>
    </cofactor>
</comment>